<dbReference type="SUPFAM" id="SSF53335">
    <property type="entry name" value="S-adenosyl-L-methionine-dependent methyltransferases"/>
    <property type="match status" value="1"/>
</dbReference>
<dbReference type="GeneID" id="7200627"/>
<gene>
    <name evidence="2" type="ORF">PHATRDRAFT_45564</name>
</gene>
<dbReference type="AlphaFoldDB" id="B7FY39"/>
<dbReference type="STRING" id="556484.B7FY39"/>
<proteinExistence type="predicted"/>
<dbReference type="GO" id="GO:0005737">
    <property type="term" value="C:cytoplasm"/>
    <property type="evidence" value="ECO:0007669"/>
    <property type="project" value="TreeGrafter"/>
</dbReference>
<dbReference type="HOGENOM" id="CLU_661350_0_0_1"/>
<evidence type="ECO:0000313" key="2">
    <source>
        <dbReference type="EMBL" id="EEC48854.1"/>
    </source>
</evidence>
<dbReference type="InterPro" id="IPR019446">
    <property type="entry name" value="BMT5-like"/>
</dbReference>
<protein>
    <recommendedName>
        <fullName evidence="1">25S rRNA (uridine-N(3))-methyltransferase BMT5-like domain-containing protein</fullName>
    </recommendedName>
</protein>
<dbReference type="InterPro" id="IPR029063">
    <property type="entry name" value="SAM-dependent_MTases_sf"/>
</dbReference>
<dbReference type="PaxDb" id="2850-Phatr45564"/>
<dbReference type="PANTHER" id="PTHR11538:SF26">
    <property type="entry name" value="FERREDOXIN-FOLD ANTICODON-BINDING DOMAIN-CONTAINING PROTEIN 1"/>
    <property type="match status" value="1"/>
</dbReference>
<evidence type="ECO:0000259" key="1">
    <source>
        <dbReference type="Pfam" id="PF10354"/>
    </source>
</evidence>
<dbReference type="eggNOG" id="KOG4174">
    <property type="taxonomic scope" value="Eukaryota"/>
</dbReference>
<evidence type="ECO:0000313" key="3">
    <source>
        <dbReference type="Proteomes" id="UP000000759"/>
    </source>
</evidence>
<dbReference type="KEGG" id="pti:PHATRDRAFT_45564"/>
<dbReference type="Gene3D" id="3.40.50.150">
    <property type="entry name" value="Vaccinia Virus protein VP39"/>
    <property type="match status" value="1"/>
</dbReference>
<dbReference type="EMBL" id="CM000610">
    <property type="protein sequence ID" value="EEC48854.1"/>
    <property type="molecule type" value="Genomic_DNA"/>
</dbReference>
<keyword evidence="3" id="KW-1185">Reference proteome</keyword>
<dbReference type="InParanoid" id="B7FY39"/>
<name>B7FY39_PHATC</name>
<feature type="domain" description="25S rRNA (uridine-N(3))-methyltransferase BMT5-like" evidence="1">
    <location>
        <begin position="44"/>
        <end position="204"/>
    </location>
</feature>
<dbReference type="OrthoDB" id="44908at2759"/>
<sequence length="378" mass="42644">MVIAKCIDEHEEILPSKGRSTATLVSLVTTRTPEPNDETHETWLIVGDGDLSYSAHRAPHLAARNVRLIATVLEDQATHLRTYRNSQTAIDAISKYSNHTVTFEVDATRLEERFSTRSLDRIIFNFPHWPGKANNRYNRALLNEFLKSASAVLRANGEIHVPLCVGQGGQEATSVRQWRQSWMASLYAAEHGLILRNVEPFRVEYSLSSYRGVDRPFAVGTDPLNYVFTLPNSIPVAEHLQVSCRHELRIPLEPESLQSCRYSLQELTETKVITKLAADLAPQGVRVSVPLWDVFTLDHSPVPLLVFLLVYSGETMPLTRLVADEIRAKLETATFERLGLPVAKRNRMVSKPFPYPLLDVLIAEYVDAQEMNHSIHKS</sequence>
<dbReference type="PANTHER" id="PTHR11538">
    <property type="entry name" value="PHENYLALANYL-TRNA SYNTHETASE"/>
    <property type="match status" value="1"/>
</dbReference>
<accession>B7FY39</accession>
<dbReference type="RefSeq" id="XP_002179868.1">
    <property type="nucleotide sequence ID" value="XM_002179832.1"/>
</dbReference>
<reference evidence="3" key="2">
    <citation type="submission" date="2008-08" db="EMBL/GenBank/DDBJ databases">
        <authorList>
            <consortium name="Diatom Consortium"/>
            <person name="Grigoriev I."/>
            <person name="Grimwood J."/>
            <person name="Kuo A."/>
            <person name="Otillar R.P."/>
            <person name="Salamov A."/>
            <person name="Detter J.C."/>
            <person name="Lindquist E."/>
            <person name="Shapiro H."/>
            <person name="Lucas S."/>
            <person name="Glavina del Rio T."/>
            <person name="Pitluck S."/>
            <person name="Rokhsar D."/>
            <person name="Bowler C."/>
        </authorList>
    </citation>
    <scope>GENOME REANNOTATION</scope>
    <source>
        <strain evidence="3">CCAP 1055/1</strain>
    </source>
</reference>
<organism evidence="2 3">
    <name type="scientific">Phaeodactylum tricornutum (strain CCAP 1055/1)</name>
    <dbReference type="NCBI Taxonomy" id="556484"/>
    <lineage>
        <taxon>Eukaryota</taxon>
        <taxon>Sar</taxon>
        <taxon>Stramenopiles</taxon>
        <taxon>Ochrophyta</taxon>
        <taxon>Bacillariophyta</taxon>
        <taxon>Bacillariophyceae</taxon>
        <taxon>Bacillariophycidae</taxon>
        <taxon>Naviculales</taxon>
        <taxon>Phaeodactylaceae</taxon>
        <taxon>Phaeodactylum</taxon>
    </lineage>
</organism>
<reference evidence="2 3" key="1">
    <citation type="journal article" date="2008" name="Nature">
        <title>The Phaeodactylum genome reveals the evolutionary history of diatom genomes.</title>
        <authorList>
            <person name="Bowler C."/>
            <person name="Allen A.E."/>
            <person name="Badger J.H."/>
            <person name="Grimwood J."/>
            <person name="Jabbari K."/>
            <person name="Kuo A."/>
            <person name="Maheswari U."/>
            <person name="Martens C."/>
            <person name="Maumus F."/>
            <person name="Otillar R.P."/>
            <person name="Rayko E."/>
            <person name="Salamov A."/>
            <person name="Vandepoele K."/>
            <person name="Beszteri B."/>
            <person name="Gruber A."/>
            <person name="Heijde M."/>
            <person name="Katinka M."/>
            <person name="Mock T."/>
            <person name="Valentin K."/>
            <person name="Verret F."/>
            <person name="Berges J.A."/>
            <person name="Brownlee C."/>
            <person name="Cadoret J.P."/>
            <person name="Chiovitti A."/>
            <person name="Choi C.J."/>
            <person name="Coesel S."/>
            <person name="De Martino A."/>
            <person name="Detter J.C."/>
            <person name="Durkin C."/>
            <person name="Falciatore A."/>
            <person name="Fournet J."/>
            <person name="Haruta M."/>
            <person name="Huysman M.J."/>
            <person name="Jenkins B.D."/>
            <person name="Jiroutova K."/>
            <person name="Jorgensen R.E."/>
            <person name="Joubert Y."/>
            <person name="Kaplan A."/>
            <person name="Kroger N."/>
            <person name="Kroth P.G."/>
            <person name="La Roche J."/>
            <person name="Lindquist E."/>
            <person name="Lommer M."/>
            <person name="Martin-Jezequel V."/>
            <person name="Lopez P.J."/>
            <person name="Lucas S."/>
            <person name="Mangogna M."/>
            <person name="McGinnis K."/>
            <person name="Medlin L.K."/>
            <person name="Montsant A."/>
            <person name="Oudot-Le Secq M.P."/>
            <person name="Napoli C."/>
            <person name="Obornik M."/>
            <person name="Parker M.S."/>
            <person name="Petit J.L."/>
            <person name="Porcel B.M."/>
            <person name="Poulsen N."/>
            <person name="Robison M."/>
            <person name="Rychlewski L."/>
            <person name="Rynearson T.A."/>
            <person name="Schmutz J."/>
            <person name="Shapiro H."/>
            <person name="Siaut M."/>
            <person name="Stanley M."/>
            <person name="Sussman M.R."/>
            <person name="Taylor A.R."/>
            <person name="Vardi A."/>
            <person name="von Dassow P."/>
            <person name="Vyverman W."/>
            <person name="Willis A."/>
            <person name="Wyrwicz L.S."/>
            <person name="Rokhsar D.S."/>
            <person name="Weissenbach J."/>
            <person name="Armbrust E.V."/>
            <person name="Green B.R."/>
            <person name="Van de Peer Y."/>
            <person name="Grigoriev I.V."/>
        </authorList>
    </citation>
    <scope>NUCLEOTIDE SEQUENCE [LARGE SCALE GENOMIC DNA]</scope>
    <source>
        <strain evidence="2 3">CCAP 1055/1</strain>
    </source>
</reference>
<dbReference type="Proteomes" id="UP000000759">
    <property type="component" value="Chromosome 7"/>
</dbReference>
<dbReference type="GO" id="GO:0070042">
    <property type="term" value="F:rRNA (uridine-N3-)-methyltransferase activity"/>
    <property type="evidence" value="ECO:0007669"/>
    <property type="project" value="InterPro"/>
</dbReference>
<dbReference type="GO" id="GO:0070475">
    <property type="term" value="P:rRNA base methylation"/>
    <property type="evidence" value="ECO:0007669"/>
    <property type="project" value="InterPro"/>
</dbReference>
<dbReference type="Pfam" id="PF10354">
    <property type="entry name" value="BMT5-like"/>
    <property type="match status" value="1"/>
</dbReference>